<dbReference type="EMBL" id="MN739373">
    <property type="protein sequence ID" value="QHT01456.1"/>
    <property type="molecule type" value="Genomic_DNA"/>
</dbReference>
<accession>A0A6C0C9N8</accession>
<reference evidence="1" key="1">
    <citation type="journal article" date="2020" name="Nature">
        <title>Giant virus diversity and host interactions through global metagenomics.</title>
        <authorList>
            <person name="Schulz F."/>
            <person name="Roux S."/>
            <person name="Paez-Espino D."/>
            <person name="Jungbluth S."/>
            <person name="Walsh D.A."/>
            <person name="Denef V.J."/>
            <person name="McMahon K.D."/>
            <person name="Konstantinidis K.T."/>
            <person name="Eloe-Fadrosh E.A."/>
            <person name="Kyrpides N.C."/>
            <person name="Woyke T."/>
        </authorList>
    </citation>
    <scope>NUCLEOTIDE SEQUENCE</scope>
    <source>
        <strain evidence="1">GVMAG-M-3300020192-26</strain>
    </source>
</reference>
<sequence>MSYHVTCPSCNYVSKVSLDLFVIEFGKVAADPNLANSQKLQILFTMFGRCGYHNVCCRNNIMDLFWNKIE</sequence>
<dbReference type="AlphaFoldDB" id="A0A6C0C9N8"/>
<organism evidence="1">
    <name type="scientific">viral metagenome</name>
    <dbReference type="NCBI Taxonomy" id="1070528"/>
    <lineage>
        <taxon>unclassified sequences</taxon>
        <taxon>metagenomes</taxon>
        <taxon>organismal metagenomes</taxon>
    </lineage>
</organism>
<evidence type="ECO:0000313" key="1">
    <source>
        <dbReference type="EMBL" id="QHT01456.1"/>
    </source>
</evidence>
<name>A0A6C0C9N8_9ZZZZ</name>
<proteinExistence type="predicted"/>
<protein>
    <submittedName>
        <fullName evidence="1">Uncharacterized protein</fullName>
    </submittedName>
</protein>